<sequence length="67" mass="7526">MSQANNHSGKQIATIFGHVSDKGNSRLQSNELKINGHIYLMTCRSSSSSERPTNQPTNTRNCFRLFN</sequence>
<evidence type="ECO:0000256" key="1">
    <source>
        <dbReference type="SAM" id="MobiDB-lite"/>
    </source>
</evidence>
<reference evidence="2 3" key="2">
    <citation type="journal article" date="2022" name="Mol. Biol. Evol.">
        <title>Comparative Genomics Reveals Insights into the Divergent Evolution of Astigmatic Mites and Household Pest Adaptations.</title>
        <authorList>
            <person name="Xiong Q."/>
            <person name="Wan A.T."/>
            <person name="Liu X."/>
            <person name="Fung C.S."/>
            <person name="Xiao X."/>
            <person name="Malainual N."/>
            <person name="Hou J."/>
            <person name="Wang L."/>
            <person name="Wang M."/>
            <person name="Yang K.Y."/>
            <person name="Cui Y."/>
            <person name="Leung E.L."/>
            <person name="Nong W."/>
            <person name="Shin S.K."/>
            <person name="Au S.W."/>
            <person name="Jeong K.Y."/>
            <person name="Chew F.T."/>
            <person name="Hui J.H."/>
            <person name="Leung T.F."/>
            <person name="Tungtrongchitr A."/>
            <person name="Zhong N."/>
            <person name="Liu Z."/>
            <person name="Tsui S.K."/>
        </authorList>
    </citation>
    <scope>NUCLEOTIDE SEQUENCE [LARGE SCALE GENOMIC DNA]</scope>
    <source>
        <strain evidence="2">Derp</strain>
    </source>
</reference>
<organism evidence="2 3">
    <name type="scientific">Dermatophagoides pteronyssinus</name>
    <name type="common">European house dust mite</name>
    <dbReference type="NCBI Taxonomy" id="6956"/>
    <lineage>
        <taxon>Eukaryota</taxon>
        <taxon>Metazoa</taxon>
        <taxon>Ecdysozoa</taxon>
        <taxon>Arthropoda</taxon>
        <taxon>Chelicerata</taxon>
        <taxon>Arachnida</taxon>
        <taxon>Acari</taxon>
        <taxon>Acariformes</taxon>
        <taxon>Sarcoptiformes</taxon>
        <taxon>Astigmata</taxon>
        <taxon>Psoroptidia</taxon>
        <taxon>Analgoidea</taxon>
        <taxon>Pyroglyphidae</taxon>
        <taxon>Dermatophagoidinae</taxon>
        <taxon>Dermatophagoides</taxon>
    </lineage>
</organism>
<gene>
    <name evidence="2" type="ORF">DERP_000217</name>
</gene>
<comment type="caution">
    <text evidence="2">The sequence shown here is derived from an EMBL/GenBank/DDBJ whole genome shotgun (WGS) entry which is preliminary data.</text>
</comment>
<evidence type="ECO:0000313" key="2">
    <source>
        <dbReference type="EMBL" id="KAH9415726.1"/>
    </source>
</evidence>
<evidence type="ECO:0000313" key="3">
    <source>
        <dbReference type="Proteomes" id="UP000887458"/>
    </source>
</evidence>
<accession>A0ABQ8IZI7</accession>
<protein>
    <submittedName>
        <fullName evidence="2">Uncharacterized protein</fullName>
    </submittedName>
</protein>
<dbReference type="Proteomes" id="UP000887458">
    <property type="component" value="Unassembled WGS sequence"/>
</dbReference>
<dbReference type="EMBL" id="NJHN03000095">
    <property type="protein sequence ID" value="KAH9415726.1"/>
    <property type="molecule type" value="Genomic_DNA"/>
</dbReference>
<reference evidence="2 3" key="1">
    <citation type="journal article" date="2018" name="J. Allergy Clin. Immunol.">
        <title>High-quality assembly of Dermatophagoides pteronyssinus genome and transcriptome reveals a wide range of novel allergens.</title>
        <authorList>
            <person name="Liu X.Y."/>
            <person name="Yang K.Y."/>
            <person name="Wang M.Q."/>
            <person name="Kwok J.S."/>
            <person name="Zeng X."/>
            <person name="Yang Z."/>
            <person name="Xiao X.J."/>
            <person name="Lau C.P."/>
            <person name="Li Y."/>
            <person name="Huang Z.M."/>
            <person name="Ba J.G."/>
            <person name="Yim A.K."/>
            <person name="Ouyang C.Y."/>
            <person name="Ngai S.M."/>
            <person name="Chan T.F."/>
            <person name="Leung E.L."/>
            <person name="Liu L."/>
            <person name="Liu Z.G."/>
            <person name="Tsui S.K."/>
        </authorList>
    </citation>
    <scope>NUCLEOTIDE SEQUENCE [LARGE SCALE GENOMIC DNA]</scope>
    <source>
        <strain evidence="2">Derp</strain>
    </source>
</reference>
<feature type="compositionally biased region" description="Polar residues" evidence="1">
    <location>
        <begin position="45"/>
        <end position="61"/>
    </location>
</feature>
<feature type="region of interest" description="Disordered" evidence="1">
    <location>
        <begin position="45"/>
        <end position="67"/>
    </location>
</feature>
<name>A0ABQ8IZI7_DERPT</name>
<keyword evidence="3" id="KW-1185">Reference proteome</keyword>
<proteinExistence type="predicted"/>